<dbReference type="Pfam" id="PF01794">
    <property type="entry name" value="Ferric_reduct"/>
    <property type="match status" value="1"/>
</dbReference>
<keyword evidence="3" id="KW-0813">Transport</keyword>
<dbReference type="GO" id="GO:0015677">
    <property type="term" value="P:copper ion import"/>
    <property type="evidence" value="ECO:0007669"/>
    <property type="project" value="TreeGrafter"/>
</dbReference>
<dbReference type="InterPro" id="IPR013112">
    <property type="entry name" value="FAD-bd_8"/>
</dbReference>
<dbReference type="InterPro" id="IPR013130">
    <property type="entry name" value="Fe3_Rdtase_TM_dom"/>
</dbReference>
<dbReference type="GO" id="GO:0006879">
    <property type="term" value="P:intracellular iron ion homeostasis"/>
    <property type="evidence" value="ECO:0007669"/>
    <property type="project" value="TreeGrafter"/>
</dbReference>
<dbReference type="InterPro" id="IPR017927">
    <property type="entry name" value="FAD-bd_FR_type"/>
</dbReference>
<dbReference type="AlphaFoldDB" id="A0A6G1HE86"/>
<evidence type="ECO:0000313" key="13">
    <source>
        <dbReference type="Proteomes" id="UP000800041"/>
    </source>
</evidence>
<keyword evidence="7" id="KW-0560">Oxidoreductase</keyword>
<feature type="transmembrane region" description="Helical" evidence="10">
    <location>
        <begin position="313"/>
        <end position="337"/>
    </location>
</feature>
<dbReference type="SUPFAM" id="SSF52343">
    <property type="entry name" value="Ferredoxin reductase-like, C-terminal NADP-linked domain"/>
    <property type="match status" value="1"/>
</dbReference>
<evidence type="ECO:0000256" key="10">
    <source>
        <dbReference type="SAM" id="Phobius"/>
    </source>
</evidence>
<organism evidence="12 13">
    <name type="scientific">Aulographum hederae CBS 113979</name>
    <dbReference type="NCBI Taxonomy" id="1176131"/>
    <lineage>
        <taxon>Eukaryota</taxon>
        <taxon>Fungi</taxon>
        <taxon>Dikarya</taxon>
        <taxon>Ascomycota</taxon>
        <taxon>Pezizomycotina</taxon>
        <taxon>Dothideomycetes</taxon>
        <taxon>Pleosporomycetidae</taxon>
        <taxon>Aulographales</taxon>
        <taxon>Aulographaceae</taxon>
    </lineage>
</organism>
<comment type="subcellular location">
    <subcellularLocation>
        <location evidence="1">Membrane</location>
        <topology evidence="1">Multi-pass membrane protein</topology>
    </subcellularLocation>
</comment>
<dbReference type="SFLD" id="SFLDG01168">
    <property type="entry name" value="Ferric_reductase_subgroup_(FRE"/>
    <property type="match status" value="1"/>
</dbReference>
<comment type="similarity">
    <text evidence="2">Belongs to the ferric reductase (FRE) family.</text>
</comment>
<sequence>MPSQNPLPRHIQDMDAATSLEHHWGYSDRALPCIVDAGSCEYLDAVYHNGHDLSILYSWIMWCVIGAVFLLWWGVRTVVPKARVGGGGGRGGRVDVEVEGAGAGAGAGAGGKVKQGVLYRGVRATHAFVNRWLLPESFVGFFGHVSRLQILILAVICTYLTIFSFIALVYKTWITPVKGTPFFNTRTGMGPFSDRIGILAYALTPFTILLSSRESILSLLTGIPYQNFNFLHRWTGRVIFVQSFVHTLIWTIIEARLYQPQPKVWNGFIREQYIIFGVFAMLFISFLTLFSTRWMVRLTGYEFFRKTHYAVGFLYVAACWGHWTRLAVFMIASLALMGVDRGLRLLRSGMIHFGYKDGNRGWGFRSAQAEMIAYDSPDDEDGTVVRLDFTFNHDPWIIGQHFYLCFPGLTVWQSHPFTPMSIPAASPQLPHHTYIIRAFKGETARLAKLALEQGNGSTTPVVLGGPYGTSILGDSLSDRPGNVLGVAGGTGITFVLPALIKFAETCTGAAELVWMIRRTRDVAWLLPELTELKEKMKNGKMGDFKIRIFVTRDVRPSNVSGGSTPVEEKSIEIGEAEKEKDITYTTQKALSADDAIASAIRAQANFEVEWLKDHHPSVQGHGGAHVLDSFIERARAAGGRSLVVGSGPPGLGHDLRAAIAAQSEAGKVWRGELAHDVELCWDDRLVL</sequence>
<name>A0A6G1HE86_9PEZI</name>
<reference evidence="12" key="1">
    <citation type="journal article" date="2020" name="Stud. Mycol.">
        <title>101 Dothideomycetes genomes: a test case for predicting lifestyles and emergence of pathogens.</title>
        <authorList>
            <person name="Haridas S."/>
            <person name="Albert R."/>
            <person name="Binder M."/>
            <person name="Bloem J."/>
            <person name="Labutti K."/>
            <person name="Salamov A."/>
            <person name="Andreopoulos B."/>
            <person name="Baker S."/>
            <person name="Barry K."/>
            <person name="Bills G."/>
            <person name="Bluhm B."/>
            <person name="Cannon C."/>
            <person name="Castanera R."/>
            <person name="Culley D."/>
            <person name="Daum C."/>
            <person name="Ezra D."/>
            <person name="Gonzalez J."/>
            <person name="Henrissat B."/>
            <person name="Kuo A."/>
            <person name="Liang C."/>
            <person name="Lipzen A."/>
            <person name="Lutzoni F."/>
            <person name="Magnuson J."/>
            <person name="Mondo S."/>
            <person name="Nolan M."/>
            <person name="Ohm R."/>
            <person name="Pangilinan J."/>
            <person name="Park H.-J."/>
            <person name="Ramirez L."/>
            <person name="Alfaro M."/>
            <person name="Sun H."/>
            <person name="Tritt A."/>
            <person name="Yoshinaga Y."/>
            <person name="Zwiers L.-H."/>
            <person name="Turgeon B."/>
            <person name="Goodwin S."/>
            <person name="Spatafora J."/>
            <person name="Crous P."/>
            <person name="Grigoriev I."/>
        </authorList>
    </citation>
    <scope>NUCLEOTIDE SEQUENCE</scope>
    <source>
        <strain evidence="12">CBS 113979</strain>
    </source>
</reference>
<evidence type="ECO:0000256" key="9">
    <source>
        <dbReference type="ARBA" id="ARBA00023136"/>
    </source>
</evidence>
<feature type="transmembrane region" description="Helical" evidence="10">
    <location>
        <begin position="150"/>
        <end position="170"/>
    </location>
</feature>
<evidence type="ECO:0000259" key="11">
    <source>
        <dbReference type="PROSITE" id="PS51384"/>
    </source>
</evidence>
<dbReference type="OrthoDB" id="167398at2759"/>
<keyword evidence="8" id="KW-0406">Ion transport</keyword>
<evidence type="ECO:0000256" key="2">
    <source>
        <dbReference type="ARBA" id="ARBA00006278"/>
    </source>
</evidence>
<evidence type="ECO:0000256" key="1">
    <source>
        <dbReference type="ARBA" id="ARBA00004141"/>
    </source>
</evidence>
<dbReference type="PANTHER" id="PTHR32361:SF3">
    <property type="entry name" value="REDUCTASE, PUTATIVE (AFU_ORTHOLOGUE AFUA_6G13750)-RELATED"/>
    <property type="match status" value="1"/>
</dbReference>
<evidence type="ECO:0000256" key="7">
    <source>
        <dbReference type="ARBA" id="ARBA00023002"/>
    </source>
</evidence>
<dbReference type="Proteomes" id="UP000800041">
    <property type="component" value="Unassembled WGS sequence"/>
</dbReference>
<feature type="transmembrane region" description="Helical" evidence="10">
    <location>
        <begin position="234"/>
        <end position="253"/>
    </location>
</feature>
<gene>
    <name evidence="12" type="ORF">K402DRAFT_450328</name>
</gene>
<dbReference type="PROSITE" id="PS51384">
    <property type="entry name" value="FAD_FR"/>
    <property type="match status" value="1"/>
</dbReference>
<dbReference type="InterPro" id="IPR051410">
    <property type="entry name" value="Ferric/Cupric_Reductase"/>
</dbReference>
<dbReference type="PANTHER" id="PTHR32361">
    <property type="entry name" value="FERRIC/CUPRIC REDUCTASE TRANSMEMBRANE COMPONENT"/>
    <property type="match status" value="1"/>
</dbReference>
<dbReference type="Pfam" id="PF08022">
    <property type="entry name" value="FAD_binding_8"/>
    <property type="match status" value="1"/>
</dbReference>
<proteinExistence type="inferred from homology"/>
<protein>
    <recommendedName>
        <fullName evidence="11">FAD-binding FR-type domain-containing protein</fullName>
    </recommendedName>
</protein>
<dbReference type="SFLD" id="SFLDS00052">
    <property type="entry name" value="Ferric_Reductase_Domain"/>
    <property type="match status" value="1"/>
</dbReference>
<feature type="transmembrane region" description="Helical" evidence="10">
    <location>
        <begin position="273"/>
        <end position="292"/>
    </location>
</feature>
<evidence type="ECO:0000256" key="8">
    <source>
        <dbReference type="ARBA" id="ARBA00023065"/>
    </source>
</evidence>
<keyword evidence="4 10" id="KW-0812">Transmembrane</keyword>
<dbReference type="InterPro" id="IPR039261">
    <property type="entry name" value="FNR_nucleotide-bd"/>
</dbReference>
<keyword evidence="5" id="KW-0249">Electron transport</keyword>
<dbReference type="InterPro" id="IPR013121">
    <property type="entry name" value="Fe_red_NAD-bd_6"/>
</dbReference>
<evidence type="ECO:0000256" key="5">
    <source>
        <dbReference type="ARBA" id="ARBA00022982"/>
    </source>
</evidence>
<evidence type="ECO:0000313" key="12">
    <source>
        <dbReference type="EMBL" id="KAF1991384.1"/>
    </source>
</evidence>
<dbReference type="EMBL" id="ML977139">
    <property type="protein sequence ID" value="KAF1991384.1"/>
    <property type="molecule type" value="Genomic_DNA"/>
</dbReference>
<keyword evidence="13" id="KW-1185">Reference proteome</keyword>
<keyword evidence="6 10" id="KW-1133">Transmembrane helix</keyword>
<dbReference type="Gene3D" id="3.40.50.80">
    <property type="entry name" value="Nucleotide-binding domain of ferredoxin-NADP reductase (FNR) module"/>
    <property type="match status" value="1"/>
</dbReference>
<dbReference type="Pfam" id="PF08030">
    <property type="entry name" value="NAD_binding_6"/>
    <property type="match status" value="1"/>
</dbReference>
<dbReference type="CDD" id="cd06186">
    <property type="entry name" value="NOX_Duox_like_FAD_NADP"/>
    <property type="match status" value="1"/>
</dbReference>
<evidence type="ECO:0000256" key="3">
    <source>
        <dbReference type="ARBA" id="ARBA00022448"/>
    </source>
</evidence>
<evidence type="ECO:0000256" key="6">
    <source>
        <dbReference type="ARBA" id="ARBA00022989"/>
    </source>
</evidence>
<dbReference type="GO" id="GO:0005886">
    <property type="term" value="C:plasma membrane"/>
    <property type="evidence" value="ECO:0007669"/>
    <property type="project" value="TreeGrafter"/>
</dbReference>
<keyword evidence="9 10" id="KW-0472">Membrane</keyword>
<dbReference type="GO" id="GO:0000293">
    <property type="term" value="F:ferric-chelate reductase activity"/>
    <property type="evidence" value="ECO:0007669"/>
    <property type="project" value="UniProtKB-ARBA"/>
</dbReference>
<accession>A0A6G1HE86</accession>
<evidence type="ECO:0000256" key="4">
    <source>
        <dbReference type="ARBA" id="ARBA00022692"/>
    </source>
</evidence>
<dbReference type="GO" id="GO:0006826">
    <property type="term" value="P:iron ion transport"/>
    <property type="evidence" value="ECO:0007669"/>
    <property type="project" value="TreeGrafter"/>
</dbReference>
<feature type="domain" description="FAD-binding FR-type" evidence="11">
    <location>
        <begin position="359"/>
        <end position="473"/>
    </location>
</feature>
<feature type="transmembrane region" description="Helical" evidence="10">
    <location>
        <begin position="56"/>
        <end position="75"/>
    </location>
</feature>